<evidence type="ECO:0000256" key="1">
    <source>
        <dbReference type="ARBA" id="ARBA00004141"/>
    </source>
</evidence>
<feature type="transmembrane region" description="Helical" evidence="9">
    <location>
        <begin position="1098"/>
        <end position="1122"/>
    </location>
</feature>
<comment type="similarity">
    <text evidence="2">Belongs to the ABC transporter superfamily. ABCC family. Conjugate transporter (TC 3.A.1.208) subfamily.</text>
</comment>
<keyword evidence="8 9" id="KW-0472">Membrane</keyword>
<dbReference type="Gene3D" id="3.40.50.300">
    <property type="entry name" value="P-loop containing nucleotide triphosphate hydrolases"/>
    <property type="match status" value="2"/>
</dbReference>
<dbReference type="InterPro" id="IPR003439">
    <property type="entry name" value="ABC_transporter-like_ATP-bd"/>
</dbReference>
<dbReference type="VEuPathDB" id="PiroplasmaDB:TOT_020000382"/>
<evidence type="ECO:0000256" key="3">
    <source>
        <dbReference type="ARBA" id="ARBA00022448"/>
    </source>
</evidence>
<sequence length="1550" mass="178435">MAPKDKRVQGCETDSSKLLCSSNEYSDYTLDRDLHMFWESRLYDKSFFKNKNQEKRFKYHDDNTIFKFLFMNWVYKWARYISKGYIEPYKLHPLPVPDQILYWQPIFSKHVSDGLIRLELFKTLDTSSKELDRRPAAYRKIFIRAIFLTFWKRTLFGLVGIIITNIMSMSIALLVKKLLKILGGEVIDLTKTLLLVLAFVLFNLIDGLVSDNFIFYLYRLINMIQYSFSITVFQLGICHRRYYYDDINGSNDIAACREILHTCSPDSNCYKNPLFCPALRYQNRDIGPKIFSFEFIDSYYISLFFESMLYIVNFLSRFIYGIILMSMQLRVNMWVLYVVGILCVIIMTSIEALNTYVLNLIYLLKDFRISKCIEIISGLPIINKMLCEDIAMNIITECRNNELILFLSRIFLTLLSKSMYIVFTNISFYVLKRGFVKTVTDASIITDIDTSGFMSTFYIFFKIMDSMNILPHSIKRITTSYTSFGRVRRFAKRCSPNFYISDNKYTGSVKASSNVVQVTDEVPNDAVVYYKDASFAWVCSSKDLLDYNYEPSLNNVNFQLKRGEIAIITGAQGSGKSNFIKSMLGEMTLVGGSMAVVPLHTSMPIFYASQDIWLHQGTIRSNITFGYRFDEQIYNTVLKAVELQSDISTWEKGDLRVVSDNAHTLSGGQRVRMEMARAIYAYLIFHQVNSDYNNGKCSFLMCLDSPFHGLDPFVSKTVFNNLFNIKTGVLIKDDLSVVLSSTRRYLHTCLEPSGLKGAPNPPIYRIKNESLKFFCYLHDFINNKVHTPEDFKYLSTNTGPYQLNLLTRDMLNLCSSGSTTRLGRREVTRTKYDKSFKSFVRDELSGVKFNPYFVYMRPALSLFIIFIIITVVYTVMDNAKFILSTDLSDYIKKNIDKFNSGSFVDFERVKSRCNTSLFIILVITTIIVVLTVTSTVLFSASCIVSSRKIHEYCINSIFKNSSSVIKIKKQVSQIITYLSCDIFQIDEGFGYAISSSLMLLIETLISIMTLCYIMPLSIPFVSVSLVIIYKCVFSKYINSSRNLQMGSLESMSHINAICENGITGSCMYRGFKKESEFMDSLIEHTDYYMRCRFLHKAIVTWSTIMSNWIFSTTLLFLIIPVFCNKYTKYKIGVGHFALGLSVSINIIKTFTSYSMSIARLEIYMCSIQRFQYFIPPGQKLKFGKSMNCHEEFVLNPGNKAYADVYKKHLLKRRSAEFKADDRRFQALRRFFFNPKINVLNVDRYVAPEHSGIELKDVCVYTTPDHNQEGMILKNINVAAHRGDIVGIIGRTGSGKTTLLSVLENSMRNRTGQVILDGMDLNNIPKVVLGQILGVLPQLPFVFKGWTIRRFLDPRKLFSDEEINQALDLCGLLDFVNDLQGGKKLDTIILPEDVSISKSKSKTKTQNKNPYPSKSFKSERSLTMECLRNYYINSDMALSNTQLRTLAFTRLVLYRQFYRIILVDEPPSENVMDQPNFQDVEIGIPIYDLLQKYFRHCTTFVTAHDDNALNMCSLIWVVHKGSLIMSYEKENIDISLTIASLMQHCVGTDEF</sequence>
<evidence type="ECO:0000313" key="12">
    <source>
        <dbReference type="EMBL" id="BAM40119.1"/>
    </source>
</evidence>
<dbReference type="Gene3D" id="1.20.1560.10">
    <property type="entry name" value="ABC transporter type 1, transmembrane domain"/>
    <property type="match status" value="1"/>
</dbReference>
<dbReference type="KEGG" id="tot:TOT_020000382"/>
<dbReference type="GO" id="GO:0140359">
    <property type="term" value="F:ABC-type transporter activity"/>
    <property type="evidence" value="ECO:0007669"/>
    <property type="project" value="InterPro"/>
</dbReference>
<dbReference type="InterPro" id="IPR003593">
    <property type="entry name" value="AAA+_ATPase"/>
</dbReference>
<evidence type="ECO:0000256" key="2">
    <source>
        <dbReference type="ARBA" id="ARBA00009726"/>
    </source>
</evidence>
<keyword evidence="4 9" id="KW-0812">Transmembrane</keyword>
<feature type="transmembrane region" description="Helical" evidence="9">
    <location>
        <begin position="195"/>
        <end position="218"/>
    </location>
</feature>
<keyword evidence="5" id="KW-0547">Nucleotide-binding</keyword>
<dbReference type="GO" id="GO:0016887">
    <property type="term" value="F:ATP hydrolysis activity"/>
    <property type="evidence" value="ECO:0007669"/>
    <property type="project" value="InterPro"/>
</dbReference>
<protein>
    <submittedName>
        <fullName evidence="12">ABC transporter</fullName>
    </submittedName>
</protein>
<keyword evidence="13" id="KW-1185">Reference proteome</keyword>
<gene>
    <name evidence="12" type="ORF">TOT_020000382</name>
</gene>
<dbReference type="InterPro" id="IPR011527">
    <property type="entry name" value="ABC1_TM_dom"/>
</dbReference>
<evidence type="ECO:0000259" key="11">
    <source>
        <dbReference type="PROSITE" id="PS50929"/>
    </source>
</evidence>
<evidence type="ECO:0000256" key="5">
    <source>
        <dbReference type="ARBA" id="ARBA00022741"/>
    </source>
</evidence>
<evidence type="ECO:0000256" key="4">
    <source>
        <dbReference type="ARBA" id="ARBA00022692"/>
    </source>
</evidence>
<dbReference type="SMART" id="SM00382">
    <property type="entry name" value="AAA"/>
    <property type="match status" value="2"/>
</dbReference>
<feature type="transmembrane region" description="Helical" evidence="9">
    <location>
        <begin position="852"/>
        <end position="875"/>
    </location>
</feature>
<feature type="transmembrane region" description="Helical" evidence="9">
    <location>
        <begin position="299"/>
        <end position="323"/>
    </location>
</feature>
<dbReference type="GO" id="GO:0016020">
    <property type="term" value="C:membrane"/>
    <property type="evidence" value="ECO:0007669"/>
    <property type="project" value="UniProtKB-SubCell"/>
</dbReference>
<name>J4DP55_THEOR</name>
<feature type="transmembrane region" description="Helical" evidence="9">
    <location>
        <begin position="335"/>
        <end position="364"/>
    </location>
</feature>
<feature type="domain" description="ABC transmembrane type-1" evidence="11">
    <location>
        <begin position="864"/>
        <end position="1119"/>
    </location>
</feature>
<dbReference type="PANTHER" id="PTHR24223">
    <property type="entry name" value="ATP-BINDING CASSETTE SUB-FAMILY C"/>
    <property type="match status" value="1"/>
</dbReference>
<evidence type="ECO:0000256" key="7">
    <source>
        <dbReference type="ARBA" id="ARBA00022989"/>
    </source>
</evidence>
<dbReference type="OMA" id="RLEIYMC"/>
<evidence type="ECO:0000256" key="8">
    <source>
        <dbReference type="ARBA" id="ARBA00023136"/>
    </source>
</evidence>
<feature type="transmembrane region" description="Helical" evidence="9">
    <location>
        <begin position="1004"/>
        <end position="1029"/>
    </location>
</feature>
<feature type="transmembrane region" description="Helical" evidence="9">
    <location>
        <begin position="917"/>
        <end position="938"/>
    </location>
</feature>
<feature type="transmembrane region" description="Helical" evidence="9">
    <location>
        <begin position="403"/>
        <end position="423"/>
    </location>
</feature>
<dbReference type="PROSITE" id="PS00211">
    <property type="entry name" value="ABC_TRANSPORTER_1"/>
    <property type="match status" value="1"/>
</dbReference>
<dbReference type="InterPro" id="IPR017871">
    <property type="entry name" value="ABC_transporter-like_CS"/>
</dbReference>
<keyword evidence="3" id="KW-0813">Transport</keyword>
<dbReference type="GO" id="GO:0005524">
    <property type="term" value="F:ATP binding"/>
    <property type="evidence" value="ECO:0007669"/>
    <property type="project" value="UniProtKB-KW"/>
</dbReference>
<dbReference type="SUPFAM" id="SSF52540">
    <property type="entry name" value="P-loop containing nucleoside triphosphate hydrolases"/>
    <property type="match status" value="2"/>
</dbReference>
<dbReference type="InterPro" id="IPR027417">
    <property type="entry name" value="P-loop_NTPase"/>
</dbReference>
<keyword evidence="6" id="KW-0067">ATP-binding</keyword>
<feature type="domain" description="ABC transporter" evidence="10">
    <location>
        <begin position="1252"/>
        <end position="1544"/>
    </location>
</feature>
<dbReference type="Proteomes" id="UP000003786">
    <property type="component" value="Chromosome 2"/>
</dbReference>
<evidence type="ECO:0000256" key="6">
    <source>
        <dbReference type="ARBA" id="ARBA00022840"/>
    </source>
</evidence>
<proteinExistence type="inferred from homology"/>
<dbReference type="SUPFAM" id="SSF90123">
    <property type="entry name" value="ABC transporter transmembrane region"/>
    <property type="match status" value="1"/>
</dbReference>
<evidence type="ECO:0000313" key="13">
    <source>
        <dbReference type="Proteomes" id="UP000003786"/>
    </source>
</evidence>
<dbReference type="EMBL" id="AP011947">
    <property type="protein sequence ID" value="BAM40119.1"/>
    <property type="molecule type" value="Genomic_DNA"/>
</dbReference>
<dbReference type="InterPro" id="IPR050173">
    <property type="entry name" value="ABC_transporter_C-like"/>
</dbReference>
<reference evidence="12 13" key="1">
    <citation type="journal article" date="2012" name="MBio">
        <title>Comparative genome analysis of three eukaryotic parasites with differing abilities to transform leukocytes reveals key mediators of Theileria-induced leukocyte transformation.</title>
        <authorList>
            <person name="Hayashida K."/>
            <person name="Hara Y."/>
            <person name="Abe T."/>
            <person name="Yamasaki C."/>
            <person name="Toyoda A."/>
            <person name="Kosuge T."/>
            <person name="Suzuki Y."/>
            <person name="Sato Y."/>
            <person name="Kawashima S."/>
            <person name="Katayama T."/>
            <person name="Wakaguri H."/>
            <person name="Inoue N."/>
            <person name="Homma K."/>
            <person name="Tada-Umezaki M."/>
            <person name="Yagi Y."/>
            <person name="Fujii Y."/>
            <person name="Habara T."/>
            <person name="Kanehisa M."/>
            <person name="Watanabe H."/>
            <person name="Ito K."/>
            <person name="Gojobori T."/>
            <person name="Sugawara H."/>
            <person name="Imanishi T."/>
            <person name="Weir W."/>
            <person name="Gardner M."/>
            <person name="Pain A."/>
            <person name="Shiels B."/>
            <person name="Hattori M."/>
            <person name="Nene V."/>
            <person name="Sugimoto C."/>
        </authorList>
    </citation>
    <scope>NUCLEOTIDE SEQUENCE [LARGE SCALE GENOMIC DNA]</scope>
    <source>
        <strain evidence="12 13">Shintoku</strain>
    </source>
</reference>
<dbReference type="eggNOG" id="KOG0054">
    <property type="taxonomic scope" value="Eukaryota"/>
</dbReference>
<organism evidence="12 13">
    <name type="scientific">Theileria orientalis strain Shintoku</name>
    <dbReference type="NCBI Taxonomy" id="869250"/>
    <lineage>
        <taxon>Eukaryota</taxon>
        <taxon>Sar</taxon>
        <taxon>Alveolata</taxon>
        <taxon>Apicomplexa</taxon>
        <taxon>Aconoidasida</taxon>
        <taxon>Piroplasmida</taxon>
        <taxon>Theileriidae</taxon>
        <taxon>Theileria</taxon>
    </lineage>
</organism>
<evidence type="ECO:0000259" key="10">
    <source>
        <dbReference type="PROSITE" id="PS50893"/>
    </source>
</evidence>
<dbReference type="RefSeq" id="XP_009690420.1">
    <property type="nucleotide sequence ID" value="XM_009692125.1"/>
</dbReference>
<dbReference type="InterPro" id="IPR036640">
    <property type="entry name" value="ABC1_TM_sf"/>
</dbReference>
<accession>J4DP55</accession>
<dbReference type="Pfam" id="PF00005">
    <property type="entry name" value="ABC_tran"/>
    <property type="match status" value="2"/>
</dbReference>
<dbReference type="GeneID" id="20714532"/>
<comment type="subcellular location">
    <subcellularLocation>
        <location evidence="1">Membrane</location>
        <topology evidence="1">Multi-pass membrane protein</topology>
    </subcellularLocation>
</comment>
<feature type="transmembrane region" description="Helical" evidence="9">
    <location>
        <begin position="154"/>
        <end position="175"/>
    </location>
</feature>
<dbReference type="STRING" id="869250.J4DP55"/>
<evidence type="ECO:0000256" key="9">
    <source>
        <dbReference type="SAM" id="Phobius"/>
    </source>
</evidence>
<keyword evidence="7 9" id="KW-1133">Transmembrane helix</keyword>
<dbReference type="OrthoDB" id="4865934at2759"/>
<dbReference type="PROSITE" id="PS50893">
    <property type="entry name" value="ABC_TRANSPORTER_2"/>
    <property type="match status" value="2"/>
</dbReference>
<feature type="domain" description="ABC transporter" evidence="10">
    <location>
        <begin position="528"/>
        <end position="775"/>
    </location>
</feature>
<dbReference type="PANTHER" id="PTHR24223:SF456">
    <property type="entry name" value="MULTIDRUG RESISTANCE-ASSOCIATED PROTEIN LETHAL(2)03659"/>
    <property type="match status" value="1"/>
</dbReference>
<dbReference type="PROSITE" id="PS50929">
    <property type="entry name" value="ABC_TM1F"/>
    <property type="match status" value="1"/>
</dbReference>